<protein>
    <recommendedName>
        <fullName evidence="5">IPT/TIG domain-containing protein</fullName>
    </recommendedName>
</protein>
<dbReference type="CDD" id="cd00102">
    <property type="entry name" value="IPT"/>
    <property type="match status" value="1"/>
</dbReference>
<dbReference type="AlphaFoldDB" id="A0A5C3Q380"/>
<dbReference type="STRING" id="1884261.A0A5C3Q380"/>
<feature type="region of interest" description="Disordered" evidence="3">
    <location>
        <begin position="420"/>
        <end position="493"/>
    </location>
</feature>
<dbReference type="PROSITE" id="PS50297">
    <property type="entry name" value="ANK_REP_REGION"/>
    <property type="match status" value="1"/>
</dbReference>
<keyword evidence="4" id="KW-0472">Membrane</keyword>
<keyword evidence="7" id="KW-1185">Reference proteome</keyword>
<evidence type="ECO:0000256" key="3">
    <source>
        <dbReference type="SAM" id="MobiDB-lite"/>
    </source>
</evidence>
<feature type="transmembrane region" description="Helical" evidence="4">
    <location>
        <begin position="1184"/>
        <end position="1205"/>
    </location>
</feature>
<dbReference type="GO" id="GO:0006357">
    <property type="term" value="P:regulation of transcription by RNA polymerase II"/>
    <property type="evidence" value="ECO:0007669"/>
    <property type="project" value="TreeGrafter"/>
</dbReference>
<dbReference type="EMBL" id="ML178882">
    <property type="protein sequence ID" value="TFK95499.1"/>
    <property type="molecule type" value="Genomic_DNA"/>
</dbReference>
<dbReference type="InterPro" id="IPR014756">
    <property type="entry name" value="Ig_E-set"/>
</dbReference>
<accession>A0A5C3Q380</accession>
<proteinExistence type="predicted"/>
<feature type="region of interest" description="Disordered" evidence="3">
    <location>
        <begin position="226"/>
        <end position="247"/>
    </location>
</feature>
<feature type="region of interest" description="Disordered" evidence="3">
    <location>
        <begin position="955"/>
        <end position="982"/>
    </location>
</feature>
<feature type="compositionally biased region" description="Basic and acidic residues" evidence="3">
    <location>
        <begin position="961"/>
        <end position="973"/>
    </location>
</feature>
<evidence type="ECO:0000256" key="1">
    <source>
        <dbReference type="ARBA" id="ARBA00023043"/>
    </source>
</evidence>
<dbReference type="GO" id="GO:0003712">
    <property type="term" value="F:transcription coregulator activity"/>
    <property type="evidence" value="ECO:0007669"/>
    <property type="project" value="TreeGrafter"/>
</dbReference>
<feature type="region of interest" description="Disordered" evidence="3">
    <location>
        <begin position="94"/>
        <end position="117"/>
    </location>
</feature>
<dbReference type="GO" id="GO:0003690">
    <property type="term" value="F:double-stranded DNA binding"/>
    <property type="evidence" value="ECO:0007669"/>
    <property type="project" value="TreeGrafter"/>
</dbReference>
<gene>
    <name evidence="6" type="ORF">BDV98DRAFT_378168</name>
</gene>
<dbReference type="GO" id="GO:0005634">
    <property type="term" value="C:nucleus"/>
    <property type="evidence" value="ECO:0007669"/>
    <property type="project" value="TreeGrafter"/>
</dbReference>
<feature type="compositionally biased region" description="Low complexity" evidence="3">
    <location>
        <begin position="1"/>
        <end position="31"/>
    </location>
</feature>
<keyword evidence="4" id="KW-1133">Transmembrane helix</keyword>
<reference evidence="6 7" key="1">
    <citation type="journal article" date="2019" name="Nat. Ecol. Evol.">
        <title>Megaphylogeny resolves global patterns of mushroom evolution.</title>
        <authorList>
            <person name="Varga T."/>
            <person name="Krizsan K."/>
            <person name="Foldi C."/>
            <person name="Dima B."/>
            <person name="Sanchez-Garcia M."/>
            <person name="Sanchez-Ramirez S."/>
            <person name="Szollosi G.J."/>
            <person name="Szarkandi J.G."/>
            <person name="Papp V."/>
            <person name="Albert L."/>
            <person name="Andreopoulos W."/>
            <person name="Angelini C."/>
            <person name="Antonin V."/>
            <person name="Barry K.W."/>
            <person name="Bougher N.L."/>
            <person name="Buchanan P."/>
            <person name="Buyck B."/>
            <person name="Bense V."/>
            <person name="Catcheside P."/>
            <person name="Chovatia M."/>
            <person name="Cooper J."/>
            <person name="Damon W."/>
            <person name="Desjardin D."/>
            <person name="Finy P."/>
            <person name="Geml J."/>
            <person name="Haridas S."/>
            <person name="Hughes K."/>
            <person name="Justo A."/>
            <person name="Karasinski D."/>
            <person name="Kautmanova I."/>
            <person name="Kiss B."/>
            <person name="Kocsube S."/>
            <person name="Kotiranta H."/>
            <person name="LaButti K.M."/>
            <person name="Lechner B.E."/>
            <person name="Liimatainen K."/>
            <person name="Lipzen A."/>
            <person name="Lukacs Z."/>
            <person name="Mihaltcheva S."/>
            <person name="Morgado L.N."/>
            <person name="Niskanen T."/>
            <person name="Noordeloos M.E."/>
            <person name="Ohm R.A."/>
            <person name="Ortiz-Santana B."/>
            <person name="Ovrebo C."/>
            <person name="Racz N."/>
            <person name="Riley R."/>
            <person name="Savchenko A."/>
            <person name="Shiryaev A."/>
            <person name="Soop K."/>
            <person name="Spirin V."/>
            <person name="Szebenyi C."/>
            <person name="Tomsovsky M."/>
            <person name="Tulloss R.E."/>
            <person name="Uehling J."/>
            <person name="Grigoriev I.V."/>
            <person name="Vagvolgyi C."/>
            <person name="Papp T."/>
            <person name="Martin F.M."/>
            <person name="Miettinen O."/>
            <person name="Hibbett D.S."/>
            <person name="Nagy L.G."/>
        </authorList>
    </citation>
    <scope>NUCLEOTIDE SEQUENCE [LARGE SCALE GENOMIC DNA]</scope>
    <source>
        <strain evidence="6 7">CBS 309.79</strain>
    </source>
</reference>
<dbReference type="SUPFAM" id="SSF81296">
    <property type="entry name" value="E set domains"/>
    <property type="match status" value="1"/>
</dbReference>
<feature type="domain" description="IPT/TIG" evidence="5">
    <location>
        <begin position="600"/>
        <end position="688"/>
    </location>
</feature>
<feature type="repeat" description="ANK" evidence="2">
    <location>
        <begin position="803"/>
        <end position="835"/>
    </location>
</feature>
<dbReference type="PANTHER" id="PTHR23335:SF1">
    <property type="entry name" value="CALMODULIN-BINDING TRANSCRIPTION ACTIVATOR, ISOFORM F"/>
    <property type="match status" value="1"/>
</dbReference>
<dbReference type="SMART" id="SM00248">
    <property type="entry name" value="ANK"/>
    <property type="match status" value="2"/>
</dbReference>
<evidence type="ECO:0000256" key="4">
    <source>
        <dbReference type="SAM" id="Phobius"/>
    </source>
</evidence>
<feature type="compositionally biased region" description="Polar residues" evidence="3">
    <location>
        <begin position="230"/>
        <end position="245"/>
    </location>
</feature>
<dbReference type="InterPro" id="IPR002909">
    <property type="entry name" value="IPT_dom"/>
</dbReference>
<dbReference type="Pfam" id="PF12796">
    <property type="entry name" value="Ank_2"/>
    <property type="match status" value="1"/>
</dbReference>
<dbReference type="PROSITE" id="PS50088">
    <property type="entry name" value="ANK_REPEAT"/>
    <property type="match status" value="1"/>
</dbReference>
<dbReference type="Pfam" id="PF25603">
    <property type="entry name" value="SPT23_MGA2_DBD"/>
    <property type="match status" value="1"/>
</dbReference>
<evidence type="ECO:0000259" key="5">
    <source>
        <dbReference type="SMART" id="SM00429"/>
    </source>
</evidence>
<dbReference type="Gene3D" id="2.60.40.10">
    <property type="entry name" value="Immunoglobulins"/>
    <property type="match status" value="1"/>
</dbReference>
<organism evidence="6 7">
    <name type="scientific">Pterulicium gracile</name>
    <dbReference type="NCBI Taxonomy" id="1884261"/>
    <lineage>
        <taxon>Eukaryota</taxon>
        <taxon>Fungi</taxon>
        <taxon>Dikarya</taxon>
        <taxon>Basidiomycota</taxon>
        <taxon>Agaricomycotina</taxon>
        <taxon>Agaricomycetes</taxon>
        <taxon>Agaricomycetidae</taxon>
        <taxon>Agaricales</taxon>
        <taxon>Pleurotineae</taxon>
        <taxon>Pterulaceae</taxon>
        <taxon>Pterulicium</taxon>
    </lineage>
</organism>
<dbReference type="InterPro" id="IPR057962">
    <property type="entry name" value="SPT23_MGA2_DBD"/>
</dbReference>
<dbReference type="Gene3D" id="1.25.40.20">
    <property type="entry name" value="Ankyrin repeat-containing domain"/>
    <property type="match status" value="1"/>
</dbReference>
<dbReference type="InterPro" id="IPR013783">
    <property type="entry name" value="Ig-like_fold"/>
</dbReference>
<dbReference type="Proteomes" id="UP000305067">
    <property type="component" value="Unassembled WGS sequence"/>
</dbReference>
<evidence type="ECO:0000313" key="7">
    <source>
        <dbReference type="Proteomes" id="UP000305067"/>
    </source>
</evidence>
<feature type="compositionally biased region" description="Low complexity" evidence="3">
    <location>
        <begin position="466"/>
        <end position="486"/>
    </location>
</feature>
<sequence>MSHSTSPSSAALSSRSPSPSTPPESSSESTSKVGIYSEQQHAPWFQSQFIPQPLVVKPNWNQPGIIDLSSGEKVDNGEPMLGIEDLIEQHALDDSPGSAIESSPVSEAPSLLYSPSPGITAADPSKLSNFRTPIVPPHQAVVTLTKPVPPPTARFHKRDATADQKVVQPSKESCNSLPILVPSIPEGGTKSRVETQVRVTVDLATALPSPQDPTKYDRVGSWKWLKLPPGTSTKRQSRKQGTTDPDPQDILYLNVGVTCATAPYNTVHCCSSCQTREAKRVAKKIAARVKPEPSESDSADEQGGKAKRAKRPSHEDTSSIVHFNCADYLDFSTGSVVLPLRLTCYCRHHREKLGFNVHFSMVDHTGRTVGIGVSRPIMITDDHKTARNANNTANANGLEMTPVSEFHHLSQGADHQWAKALASEKKDVKAPSKRKSVSGAQETATSKRRAKPYDNSRSSKASREGSVASAPSPSSSQPGSATRSPSPVAQSPHLSLSLGMVNDMLAELPSTSSPIYDIPPSHMGSLFHLPDLPMPPAVDDLGPVHNPIFAPPSPSQITPQAHNPNDNMTQSIMAPAMPFMFFPHPSLAHPPVLPNNGLPIPRVQRMIPACGPTHGGIEVTILGTGFHPGLDLRCVFGDVVSHSTHRWSDNTLVCVLPPRQCAGVVHVWFDGFKMDETQSIPAEALFTYSDESDRALMELALQVVGLKMTGKIEDAKNVAMRIVGNTGDNNGAGSSSMSSIPGSSLALSQLRDVHPLLLASGDSGAFEDVIIDFLTMLDLDMDEQAPSSSRVTVKSAVSHQNATGQSMLHLACMLGLSKLVEFLLVRGADPDARDRNGWTPSHFSALATGDAGSSCTIALLQAGADVEIVNASGRTAQEEGAILRSRAKEGDNEDAWSEALSSPRPRSIAEEDMWGDCEDSESEKVVLKKSFKKKANLRHSAFKLLSRRTSSSDLVPIIQDGTKRSEGKRKEAEAEPTSSDVEKQAATFADLFHRTLTLLHQHAPETLKGLPLPHLPTQFTDKLPIPAVPWGVLPNIPMVFPVFVPMMPGLPAFLSGDQKETKEGQPGEAPAAGVLKPADWRAMWEKWLNTMTPSTPKAELPPPVYTPRAGEDETVHVDSKDVSLQQVISPQAQAVASSSKEDSQVLRSRRPVYTDVPVTAQEVNSFTYQPTTKQKKMKKKHDPMLIMFWIPTLVFSLLWACYHGVHFALSIVKDVVSLRAITPT</sequence>
<dbReference type="InterPro" id="IPR036770">
    <property type="entry name" value="Ankyrin_rpt-contain_sf"/>
</dbReference>
<name>A0A5C3Q380_9AGAR</name>
<keyword evidence="4" id="KW-0812">Transmembrane</keyword>
<feature type="region of interest" description="Disordered" evidence="3">
    <location>
        <begin position="884"/>
        <end position="912"/>
    </location>
</feature>
<evidence type="ECO:0000256" key="2">
    <source>
        <dbReference type="PROSITE-ProRule" id="PRU00023"/>
    </source>
</evidence>
<feature type="region of interest" description="Disordered" evidence="3">
    <location>
        <begin position="1"/>
        <end position="35"/>
    </location>
</feature>
<dbReference type="OrthoDB" id="71307at2759"/>
<feature type="region of interest" description="Disordered" evidence="3">
    <location>
        <begin position="285"/>
        <end position="316"/>
    </location>
</feature>
<dbReference type="InterPro" id="IPR002110">
    <property type="entry name" value="Ankyrin_rpt"/>
</dbReference>
<dbReference type="SMART" id="SM00429">
    <property type="entry name" value="IPT"/>
    <property type="match status" value="1"/>
</dbReference>
<feature type="region of interest" description="Disordered" evidence="3">
    <location>
        <begin position="145"/>
        <end position="169"/>
    </location>
</feature>
<evidence type="ECO:0000313" key="6">
    <source>
        <dbReference type="EMBL" id="TFK95499.1"/>
    </source>
</evidence>
<keyword evidence="1 2" id="KW-0040">ANK repeat</keyword>
<dbReference type="SUPFAM" id="SSF48403">
    <property type="entry name" value="Ankyrin repeat"/>
    <property type="match status" value="1"/>
</dbReference>
<dbReference type="PANTHER" id="PTHR23335">
    <property type="entry name" value="CALMODULIN-BINDING TRANSCRIPTION ACTIVATOR CAMTA"/>
    <property type="match status" value="1"/>
</dbReference>
<dbReference type="Pfam" id="PF01833">
    <property type="entry name" value="TIG"/>
    <property type="match status" value="1"/>
</dbReference>